<dbReference type="InterPro" id="IPR050250">
    <property type="entry name" value="Macrolide_Exporter_MacB"/>
</dbReference>
<dbReference type="PANTHER" id="PTHR30572:SF4">
    <property type="entry name" value="ABC TRANSPORTER PERMEASE YTRF"/>
    <property type="match status" value="1"/>
</dbReference>
<feature type="transmembrane region" description="Helical" evidence="7">
    <location>
        <begin position="162"/>
        <end position="183"/>
    </location>
</feature>
<organism evidence="9">
    <name type="scientific">human gut metagenome</name>
    <dbReference type="NCBI Taxonomy" id="408170"/>
    <lineage>
        <taxon>unclassified sequences</taxon>
        <taxon>metagenomes</taxon>
        <taxon>organismal metagenomes</taxon>
    </lineage>
</organism>
<dbReference type="InterPro" id="IPR003838">
    <property type="entry name" value="ABC3_permease_C"/>
</dbReference>
<keyword evidence="5 7" id="KW-0472">Membrane</keyword>
<dbReference type="Pfam" id="PF02687">
    <property type="entry name" value="FtsX"/>
    <property type="match status" value="1"/>
</dbReference>
<comment type="similarity">
    <text evidence="6">Belongs to the ABC-4 integral membrane protein family.</text>
</comment>
<accession>K1T5H6</accession>
<feature type="domain" description="ABC3 transporter permease C-terminal" evidence="8">
    <location>
        <begin position="77"/>
        <end position="190"/>
    </location>
</feature>
<feature type="non-terminal residue" evidence="9">
    <location>
        <position position="1"/>
    </location>
</feature>
<sequence>YFVYIPYTTAQNISGKSEYDKIAVLLDKSGDGETAIDRIKTCMANVKGEGSIKISELQSQKKQLDGILAAATSALSFTAGISLAVASVSVMTAMLVSVGERKREIGIKKSLGARNIRIVGEFLAESTMICIIGSIIGIAAGCAVAFVIGLAVGESFVMQTDIMLIAVAVSAVIGMISGSYPAYKAARMKPVDALKM</sequence>
<evidence type="ECO:0000313" key="9">
    <source>
        <dbReference type="EMBL" id="EKC54621.1"/>
    </source>
</evidence>
<evidence type="ECO:0000256" key="4">
    <source>
        <dbReference type="ARBA" id="ARBA00022989"/>
    </source>
</evidence>
<evidence type="ECO:0000256" key="2">
    <source>
        <dbReference type="ARBA" id="ARBA00022475"/>
    </source>
</evidence>
<name>K1T5H6_9ZZZZ</name>
<gene>
    <name evidence="9" type="ORF">LEA_15767</name>
</gene>
<protein>
    <submittedName>
        <fullName evidence="9">ABC transporter permease protein</fullName>
    </submittedName>
</protein>
<keyword evidence="3 7" id="KW-0812">Transmembrane</keyword>
<keyword evidence="4 7" id="KW-1133">Transmembrane helix</keyword>
<dbReference type="AlphaFoldDB" id="K1T5H6"/>
<evidence type="ECO:0000256" key="6">
    <source>
        <dbReference type="ARBA" id="ARBA00038076"/>
    </source>
</evidence>
<comment type="subcellular location">
    <subcellularLocation>
        <location evidence="1">Cell membrane</location>
        <topology evidence="1">Multi-pass membrane protein</topology>
    </subcellularLocation>
</comment>
<reference evidence="9" key="1">
    <citation type="journal article" date="2013" name="Environ. Microbiol.">
        <title>Microbiota from the distal guts of lean and obese adolescents exhibit partial functional redundancy besides clear differences in community structure.</title>
        <authorList>
            <person name="Ferrer M."/>
            <person name="Ruiz A."/>
            <person name="Lanza F."/>
            <person name="Haange S.B."/>
            <person name="Oberbach A."/>
            <person name="Till H."/>
            <person name="Bargiela R."/>
            <person name="Campoy C."/>
            <person name="Segura M.T."/>
            <person name="Richter M."/>
            <person name="von Bergen M."/>
            <person name="Seifert J."/>
            <person name="Suarez A."/>
        </authorList>
    </citation>
    <scope>NUCLEOTIDE SEQUENCE</scope>
</reference>
<feature type="transmembrane region" description="Helical" evidence="7">
    <location>
        <begin position="67"/>
        <end position="98"/>
    </location>
</feature>
<evidence type="ECO:0000259" key="8">
    <source>
        <dbReference type="Pfam" id="PF02687"/>
    </source>
</evidence>
<dbReference type="GO" id="GO:0022857">
    <property type="term" value="F:transmembrane transporter activity"/>
    <property type="evidence" value="ECO:0007669"/>
    <property type="project" value="TreeGrafter"/>
</dbReference>
<comment type="caution">
    <text evidence="9">The sequence shown here is derived from an EMBL/GenBank/DDBJ whole genome shotgun (WGS) entry which is preliminary data.</text>
</comment>
<proteinExistence type="inferred from homology"/>
<evidence type="ECO:0000256" key="1">
    <source>
        <dbReference type="ARBA" id="ARBA00004651"/>
    </source>
</evidence>
<dbReference type="EMBL" id="AJWY01010764">
    <property type="protein sequence ID" value="EKC54621.1"/>
    <property type="molecule type" value="Genomic_DNA"/>
</dbReference>
<dbReference type="PANTHER" id="PTHR30572">
    <property type="entry name" value="MEMBRANE COMPONENT OF TRANSPORTER-RELATED"/>
    <property type="match status" value="1"/>
</dbReference>
<dbReference type="GO" id="GO:0005886">
    <property type="term" value="C:plasma membrane"/>
    <property type="evidence" value="ECO:0007669"/>
    <property type="project" value="UniProtKB-SubCell"/>
</dbReference>
<feature type="transmembrane region" description="Helical" evidence="7">
    <location>
        <begin position="119"/>
        <end position="150"/>
    </location>
</feature>
<evidence type="ECO:0000256" key="7">
    <source>
        <dbReference type="SAM" id="Phobius"/>
    </source>
</evidence>
<keyword evidence="2" id="KW-1003">Cell membrane</keyword>
<evidence type="ECO:0000256" key="5">
    <source>
        <dbReference type="ARBA" id="ARBA00023136"/>
    </source>
</evidence>
<evidence type="ECO:0000256" key="3">
    <source>
        <dbReference type="ARBA" id="ARBA00022692"/>
    </source>
</evidence>